<accession>A0A8E0VGJ5</accession>
<gene>
    <name evidence="1" type="ORF">FBUS_10334</name>
</gene>
<comment type="caution">
    <text evidence="1">The sequence shown here is derived from an EMBL/GenBank/DDBJ whole genome shotgun (WGS) entry which is preliminary data.</text>
</comment>
<organism evidence="1 2">
    <name type="scientific">Fasciolopsis buskii</name>
    <dbReference type="NCBI Taxonomy" id="27845"/>
    <lineage>
        <taxon>Eukaryota</taxon>
        <taxon>Metazoa</taxon>
        <taxon>Spiralia</taxon>
        <taxon>Lophotrochozoa</taxon>
        <taxon>Platyhelminthes</taxon>
        <taxon>Trematoda</taxon>
        <taxon>Digenea</taxon>
        <taxon>Plagiorchiida</taxon>
        <taxon>Echinostomata</taxon>
        <taxon>Echinostomatoidea</taxon>
        <taxon>Fasciolidae</taxon>
        <taxon>Fasciolopsis</taxon>
    </lineage>
</organism>
<dbReference type="Proteomes" id="UP000728185">
    <property type="component" value="Unassembled WGS sequence"/>
</dbReference>
<proteinExistence type="predicted"/>
<name>A0A8E0VGJ5_9TREM</name>
<dbReference type="OrthoDB" id="392925at2759"/>
<keyword evidence="2" id="KW-1185">Reference proteome</keyword>
<sequence>MDVKVLIPEAVEDLNILIHRLRRLYGVSVQHQSNFIRISGPLDKVLPAQNCALRFIGPESMQLIHVASECFQLFVIPSVVQHFEGTYHAFILVKHPQGLLIKGPKKSTDQLLKVIKELEHNCLSSDNNMTQFKLNDLKILCRMYRVQFEELPRTDSLRTGLLAHFLSLLEPVEEKITYIPSYVEAYRKEIAKEPGHFLSIGSASDSMLSSISVRPVEEVGATIEQIPGSAPSVPPDTLLTEEPNPGNLRAVVIDGNNVAFA</sequence>
<reference evidence="1" key="1">
    <citation type="submission" date="2019-05" db="EMBL/GenBank/DDBJ databases">
        <title>Annotation for the trematode Fasciolopsis buski.</title>
        <authorList>
            <person name="Choi Y.-J."/>
        </authorList>
    </citation>
    <scope>NUCLEOTIDE SEQUENCE</scope>
    <source>
        <strain evidence="1">HT</strain>
        <tissue evidence="1">Whole worm</tissue>
    </source>
</reference>
<evidence type="ECO:0000313" key="2">
    <source>
        <dbReference type="Proteomes" id="UP000728185"/>
    </source>
</evidence>
<evidence type="ECO:0000313" key="1">
    <source>
        <dbReference type="EMBL" id="KAA0186832.1"/>
    </source>
</evidence>
<dbReference type="AlphaFoldDB" id="A0A8E0VGJ5"/>
<dbReference type="EMBL" id="LUCM01009550">
    <property type="protein sequence ID" value="KAA0186832.1"/>
    <property type="molecule type" value="Genomic_DNA"/>
</dbReference>
<protein>
    <submittedName>
        <fullName evidence="1">Uncharacterized protein</fullName>
    </submittedName>
</protein>